<reference evidence="2 3" key="1">
    <citation type="submission" date="2020-07" db="EMBL/GenBank/DDBJ databases">
        <title>Roseicoccus Jingziensis gen. nov., sp. nov., isolated from coastal seawater.</title>
        <authorList>
            <person name="Feng X."/>
        </authorList>
    </citation>
    <scope>NUCLEOTIDE SEQUENCE [LARGE SCALE GENOMIC DNA]</scope>
    <source>
        <strain evidence="2 3">N1E253</strain>
    </source>
</reference>
<evidence type="ECO:0000313" key="2">
    <source>
        <dbReference type="EMBL" id="NWK54614.1"/>
    </source>
</evidence>
<dbReference type="RefSeq" id="WP_178931130.1">
    <property type="nucleotide sequence ID" value="NZ_JACBAZ010000001.1"/>
</dbReference>
<proteinExistence type="predicted"/>
<protein>
    <submittedName>
        <fullName evidence="2">(2Fe-2S) ferredoxin domain-containing protein</fullName>
    </submittedName>
</protein>
<dbReference type="Gene3D" id="3.40.30.10">
    <property type="entry name" value="Glutaredoxin"/>
    <property type="match status" value="1"/>
</dbReference>
<gene>
    <name evidence="2" type="ORF">HW115_03265</name>
</gene>
<feature type="region of interest" description="Disordered" evidence="1">
    <location>
        <begin position="116"/>
        <end position="136"/>
    </location>
</feature>
<dbReference type="Proteomes" id="UP000557872">
    <property type="component" value="Unassembled WGS sequence"/>
</dbReference>
<sequence>MPTSTEQAAHALGVPHQIERHLFLCCDQGKDKCCPKEETLIAWDYLKNRLKELDLQPVGKIFRSKANCLRVCMQGPIAVVYPEGVWYHSCTPYVLERIIEEHLIGGKVVEEFQIAPPPNEAASAPHDEPGQQNDIQ</sequence>
<dbReference type="SUPFAM" id="SSF52833">
    <property type="entry name" value="Thioredoxin-like"/>
    <property type="match status" value="1"/>
</dbReference>
<evidence type="ECO:0000256" key="1">
    <source>
        <dbReference type="SAM" id="MobiDB-lite"/>
    </source>
</evidence>
<name>A0A851GKC0_9BACT</name>
<keyword evidence="3" id="KW-1185">Reference proteome</keyword>
<dbReference type="CDD" id="cd02980">
    <property type="entry name" value="TRX_Fd_family"/>
    <property type="match status" value="1"/>
</dbReference>
<comment type="caution">
    <text evidence="2">The sequence shown here is derived from an EMBL/GenBank/DDBJ whole genome shotgun (WGS) entry which is preliminary data.</text>
</comment>
<evidence type="ECO:0000313" key="3">
    <source>
        <dbReference type="Proteomes" id="UP000557872"/>
    </source>
</evidence>
<accession>A0A851GKC0</accession>
<dbReference type="EMBL" id="JACBAZ010000001">
    <property type="protein sequence ID" value="NWK54614.1"/>
    <property type="molecule type" value="Genomic_DNA"/>
</dbReference>
<dbReference type="InterPro" id="IPR036249">
    <property type="entry name" value="Thioredoxin-like_sf"/>
</dbReference>
<organism evidence="2 3">
    <name type="scientific">Oceaniferula marina</name>
    <dbReference type="NCBI Taxonomy" id="2748318"/>
    <lineage>
        <taxon>Bacteria</taxon>
        <taxon>Pseudomonadati</taxon>
        <taxon>Verrucomicrobiota</taxon>
        <taxon>Verrucomicrobiia</taxon>
        <taxon>Verrucomicrobiales</taxon>
        <taxon>Verrucomicrobiaceae</taxon>
        <taxon>Oceaniferula</taxon>
    </lineage>
</organism>
<dbReference type="AlphaFoldDB" id="A0A851GKC0"/>